<sequence length="149" mass="16882">MANKDHPTEIGHPYQSNFAIVPFSRTYDEAFTLLVEARNYLSANGTASRRGLHNSVKMNLFIEEMRMTSRLIRAMAWLLAVRAVEEGEIDWEDAVDLDDLMVDLKICVRGDCDEATGFPPALLDLMERAHSLYMRTARMELQVAARCSA</sequence>
<dbReference type="EMBL" id="OBMM01000006">
    <property type="protein sequence ID" value="SOC27908.1"/>
    <property type="molecule type" value="Genomic_DNA"/>
</dbReference>
<organism evidence="1 2">
    <name type="scientific">Thalassospira xiamenensis</name>
    <dbReference type="NCBI Taxonomy" id="220697"/>
    <lineage>
        <taxon>Bacteria</taxon>
        <taxon>Pseudomonadati</taxon>
        <taxon>Pseudomonadota</taxon>
        <taxon>Alphaproteobacteria</taxon>
        <taxon>Rhodospirillales</taxon>
        <taxon>Thalassospiraceae</taxon>
        <taxon>Thalassospira</taxon>
    </lineage>
</organism>
<dbReference type="InterPro" id="IPR010848">
    <property type="entry name" value="DUF1465"/>
</dbReference>
<dbReference type="Gene3D" id="1.10.8.930">
    <property type="entry name" value="Protein of unknown function DUF1465"/>
    <property type="match status" value="1"/>
</dbReference>
<name>A0A285TUU7_9PROT</name>
<dbReference type="RefSeq" id="WP_097052984.1">
    <property type="nucleotide sequence ID" value="NZ_OBMM01000006.1"/>
</dbReference>
<dbReference type="AlphaFoldDB" id="A0A285TUU7"/>
<evidence type="ECO:0000313" key="1">
    <source>
        <dbReference type="EMBL" id="SOC27908.1"/>
    </source>
</evidence>
<dbReference type="InterPro" id="IPR038301">
    <property type="entry name" value="AraC-like_sf"/>
</dbReference>
<accession>A0A285TUU7</accession>
<protein>
    <submittedName>
        <fullName evidence="1">Regulator of CtrA degradation</fullName>
    </submittedName>
</protein>
<reference evidence="1 2" key="1">
    <citation type="submission" date="2017-08" db="EMBL/GenBank/DDBJ databases">
        <authorList>
            <person name="de Groot N.N."/>
        </authorList>
    </citation>
    <scope>NUCLEOTIDE SEQUENCE [LARGE SCALE GENOMIC DNA]</scope>
    <source>
        <strain evidence="1 2">USBA 78</strain>
    </source>
</reference>
<dbReference type="Pfam" id="PF07323">
    <property type="entry name" value="DUF1465"/>
    <property type="match status" value="1"/>
</dbReference>
<evidence type="ECO:0000313" key="2">
    <source>
        <dbReference type="Proteomes" id="UP000219068"/>
    </source>
</evidence>
<dbReference type="Proteomes" id="UP000219068">
    <property type="component" value="Unassembled WGS sequence"/>
</dbReference>
<gene>
    <name evidence="1" type="ORF">SAMN05428964_10612</name>
</gene>
<proteinExistence type="predicted"/>